<protein>
    <recommendedName>
        <fullName evidence="4">DUF116 domain-containing protein</fullName>
    </recommendedName>
</protein>
<evidence type="ECO:0008006" key="4">
    <source>
        <dbReference type="Google" id="ProtNLM"/>
    </source>
</evidence>
<keyword evidence="1" id="KW-0812">Transmembrane</keyword>
<dbReference type="EMBL" id="JACHEN010000019">
    <property type="protein sequence ID" value="MBB6216954.1"/>
    <property type="molecule type" value="Genomic_DNA"/>
</dbReference>
<dbReference type="PANTHER" id="PTHR43801:SF1">
    <property type="entry name" value="POLYPRENYL SYNTHETASE"/>
    <property type="match status" value="1"/>
</dbReference>
<evidence type="ECO:0000256" key="1">
    <source>
        <dbReference type="SAM" id="Phobius"/>
    </source>
</evidence>
<dbReference type="Proteomes" id="UP000579281">
    <property type="component" value="Unassembled WGS sequence"/>
</dbReference>
<dbReference type="Pfam" id="PF01976">
    <property type="entry name" value="DUF116"/>
    <property type="match status" value="1"/>
</dbReference>
<dbReference type="PANTHER" id="PTHR43801">
    <property type="entry name" value="NUCLEOTIDE-BINDING PROTEIN-RELATED"/>
    <property type="match status" value="1"/>
</dbReference>
<dbReference type="AlphaFoldDB" id="A0A841KTB9"/>
<reference evidence="2 3" key="1">
    <citation type="submission" date="2020-08" db="EMBL/GenBank/DDBJ databases">
        <title>Genomic Encyclopedia of Type Strains, Phase IV (KMG-IV): sequencing the most valuable type-strain genomes for metagenomic binning, comparative biology and taxonomic classification.</title>
        <authorList>
            <person name="Goeker M."/>
        </authorList>
    </citation>
    <scope>NUCLEOTIDE SEQUENCE [LARGE SCALE GENOMIC DNA]</scope>
    <source>
        <strain evidence="2 3">DSM 103526</strain>
    </source>
</reference>
<dbReference type="InterPro" id="IPR002829">
    <property type="entry name" value="DUF116"/>
</dbReference>
<evidence type="ECO:0000313" key="3">
    <source>
        <dbReference type="Proteomes" id="UP000579281"/>
    </source>
</evidence>
<proteinExistence type="predicted"/>
<accession>A0A841KTB9</accession>
<evidence type="ECO:0000313" key="2">
    <source>
        <dbReference type="EMBL" id="MBB6216954.1"/>
    </source>
</evidence>
<keyword evidence="3" id="KW-1185">Reference proteome</keyword>
<organism evidence="2 3">
    <name type="scientific">Anaerosolibacter carboniphilus</name>
    <dbReference type="NCBI Taxonomy" id="1417629"/>
    <lineage>
        <taxon>Bacteria</taxon>
        <taxon>Bacillati</taxon>
        <taxon>Bacillota</taxon>
        <taxon>Clostridia</taxon>
        <taxon>Peptostreptococcales</taxon>
        <taxon>Thermotaleaceae</taxon>
        <taxon>Anaerosolibacter</taxon>
    </lineage>
</organism>
<dbReference type="PIRSF" id="PIRSF006594">
    <property type="entry name" value="UCP006594"/>
    <property type="match status" value="1"/>
</dbReference>
<comment type="caution">
    <text evidence="2">The sequence shown here is derived from an EMBL/GenBank/DDBJ whole genome shotgun (WGS) entry which is preliminary data.</text>
</comment>
<keyword evidence="1" id="KW-1133">Transmembrane helix</keyword>
<gene>
    <name evidence="2" type="ORF">HNQ80_003059</name>
</gene>
<feature type="transmembrane region" description="Helical" evidence="1">
    <location>
        <begin position="46"/>
        <end position="72"/>
    </location>
</feature>
<feature type="transmembrane region" description="Helical" evidence="1">
    <location>
        <begin position="12"/>
        <end position="34"/>
    </location>
</feature>
<name>A0A841KTB9_9FIRM</name>
<sequence>MLTNYYKQKNISFIMIMFILNVLFLGIAILSFYLAHTSSLVLYKLVLNIILIAASFASFFVLMNGICVLMLLNDHPLNSFGRKLVQYSMGAMYPRMMYITQLFGLDKDNIQKIFSEINNRLILSQRIQVKSEEILILLPHCLQKSDCKHKITNEISNCKRCGACDIDSLIALKEKYGVNIFVATGGTIARKIIKEQKPKAIIAVACERDLSSGILDVKGIPVIGLLNDRPEGPCINTRVKIDKAEEMIRYFIGEGN</sequence>
<keyword evidence="1" id="KW-0472">Membrane</keyword>